<feature type="signal peptide" evidence="1">
    <location>
        <begin position="1"/>
        <end position="25"/>
    </location>
</feature>
<dbReference type="Proteomes" id="UP001156218">
    <property type="component" value="Chromosome"/>
</dbReference>
<evidence type="ECO:0000259" key="2">
    <source>
        <dbReference type="Pfam" id="PF04187"/>
    </source>
</evidence>
<dbReference type="Pfam" id="PF04187">
    <property type="entry name" value="Cofac_haem_bdg"/>
    <property type="match status" value="1"/>
</dbReference>
<evidence type="ECO:0000313" key="3">
    <source>
        <dbReference type="EMBL" id="RHL60065.1"/>
    </source>
</evidence>
<sequence length="299" mass="34376">MTQRIIKRLLCLVCLCGCCLGVVSAQGDMNKRAYVLFDNTGKEITYGELVKQLSGYDIVFLGEIHNCPITHWLEFEIARSMYAIHKDKLMLGAEMLESDNQLILDEYMQRQISYDHFEAEARLWDNYNTDYYPVVFFAKEHGIPFVATNIPRRYANSVKNKGIEVLDSLSDEAKRYIAPLPVPFEYNEKESEAAFSMMNMLGGKQSGDNRKLAQAQAVKDATMGWFIAHNMKDKFLHINGNYHSDFKGGIIPYLLRYRPGTKVVTVTSVRQESIHQLDEENKDRADFYICVPEDMVNSY</sequence>
<dbReference type="Gene3D" id="3.40.50.11550">
    <property type="match status" value="1"/>
</dbReference>
<proteinExistence type="predicted"/>
<evidence type="ECO:0000313" key="4">
    <source>
        <dbReference type="EMBL" id="UYU66620.1"/>
    </source>
</evidence>
<evidence type="ECO:0000313" key="5">
    <source>
        <dbReference type="Proteomes" id="UP000283616"/>
    </source>
</evidence>
<keyword evidence="1" id="KW-0732">Signal</keyword>
<evidence type="ECO:0000256" key="1">
    <source>
        <dbReference type="SAM" id="SignalP"/>
    </source>
</evidence>
<dbReference type="InterPro" id="IPR007314">
    <property type="entry name" value="Cofac_haem-bd_dom"/>
</dbReference>
<protein>
    <submittedName>
        <fullName evidence="4">ChaN family lipoprotein</fullName>
    </submittedName>
</protein>
<dbReference type="Proteomes" id="UP000283616">
    <property type="component" value="Unassembled WGS sequence"/>
</dbReference>
<dbReference type="EMBL" id="QROV01000009">
    <property type="protein sequence ID" value="RHL60065.1"/>
    <property type="molecule type" value="Genomic_DNA"/>
</dbReference>
<name>A0A173V1P7_BACT4</name>
<dbReference type="RefSeq" id="WP_048698693.1">
    <property type="nucleotide sequence ID" value="NZ_CAXSTA010000021.1"/>
</dbReference>
<gene>
    <name evidence="3" type="ORF">DW011_09895</name>
    <name evidence="4" type="ORF">KQP68_24185</name>
</gene>
<feature type="domain" description="Haem-binding uptake Tiki superfamily ChaN" evidence="2">
    <location>
        <begin position="49"/>
        <end position="254"/>
    </location>
</feature>
<reference evidence="3 5" key="1">
    <citation type="submission" date="2018-08" db="EMBL/GenBank/DDBJ databases">
        <title>A genome reference for cultivated species of the human gut microbiota.</title>
        <authorList>
            <person name="Zou Y."/>
            <person name="Xue W."/>
            <person name="Luo G."/>
        </authorList>
    </citation>
    <scope>NUCLEOTIDE SEQUENCE [LARGE SCALE GENOMIC DNA]</scope>
    <source>
        <strain evidence="3 5">AF37-12</strain>
    </source>
</reference>
<organism evidence="3 5">
    <name type="scientific">Bacteroides thetaiotaomicron</name>
    <dbReference type="NCBI Taxonomy" id="818"/>
    <lineage>
        <taxon>Bacteria</taxon>
        <taxon>Pseudomonadati</taxon>
        <taxon>Bacteroidota</taxon>
        <taxon>Bacteroidia</taxon>
        <taxon>Bacteroidales</taxon>
        <taxon>Bacteroidaceae</taxon>
        <taxon>Bacteroides</taxon>
    </lineage>
</organism>
<dbReference type="SUPFAM" id="SSF159501">
    <property type="entry name" value="EreA/ChaN-like"/>
    <property type="match status" value="1"/>
</dbReference>
<accession>A0A173V1P7</accession>
<feature type="chain" id="PRO_5014250474" evidence="1">
    <location>
        <begin position="26"/>
        <end position="299"/>
    </location>
</feature>
<dbReference type="CDD" id="cd14727">
    <property type="entry name" value="ChanN-like"/>
    <property type="match status" value="1"/>
</dbReference>
<evidence type="ECO:0000313" key="6">
    <source>
        <dbReference type="Proteomes" id="UP001156218"/>
    </source>
</evidence>
<keyword evidence="4" id="KW-0449">Lipoprotein</keyword>
<dbReference type="AlphaFoldDB" id="A0A173V1P7"/>
<dbReference type="EMBL" id="CP083680">
    <property type="protein sequence ID" value="UYU66620.1"/>
    <property type="molecule type" value="Genomic_DNA"/>
</dbReference>
<reference evidence="4 6" key="2">
    <citation type="submission" date="2021-06" db="EMBL/GenBank/DDBJ databases">
        <title>Interrogation of the integrated mobile genetic elements in gut-associated Bacteroides with a consensus prediction approach.</title>
        <authorList>
            <person name="Campbell D.E."/>
            <person name="Leigh J.R."/>
            <person name="Kim T."/>
            <person name="England W."/>
            <person name="Whitaker R.J."/>
            <person name="Degnan P.H."/>
        </authorList>
    </citation>
    <scope>NUCLEOTIDE SEQUENCE [LARGE SCALE GENOMIC DNA]</scope>
    <source>
        <strain evidence="4 6">WAL8669</strain>
    </source>
</reference>